<dbReference type="GO" id="GO:0043590">
    <property type="term" value="C:bacterial nucleoid"/>
    <property type="evidence" value="ECO:0007669"/>
    <property type="project" value="TreeGrafter"/>
</dbReference>
<dbReference type="InterPro" id="IPR042242">
    <property type="entry name" value="RecO_C"/>
</dbReference>
<dbReference type="PROSITE" id="PS50114">
    <property type="entry name" value="GATA_ZN_FINGER_2"/>
    <property type="match status" value="1"/>
</dbReference>
<dbReference type="PANTHER" id="PTHR33991:SF1">
    <property type="entry name" value="DNA REPAIR PROTEIN RECO"/>
    <property type="match status" value="1"/>
</dbReference>
<dbReference type="GO" id="GO:0043565">
    <property type="term" value="F:sequence-specific DNA binding"/>
    <property type="evidence" value="ECO:0007669"/>
    <property type="project" value="InterPro"/>
</dbReference>
<dbReference type="Pfam" id="PF02565">
    <property type="entry name" value="RecO_C"/>
    <property type="match status" value="1"/>
</dbReference>
<comment type="caution">
    <text evidence="9">The sequence shown here is derived from an EMBL/GenBank/DDBJ whole genome shotgun (WGS) entry which is preliminary data.</text>
</comment>
<evidence type="ECO:0000259" key="8">
    <source>
        <dbReference type="PROSITE" id="PS50114"/>
    </source>
</evidence>
<organism evidence="9 10">
    <name type="scientific">Salipaludibacillus agaradhaerens</name>
    <name type="common">Bacillus agaradhaerens</name>
    <dbReference type="NCBI Taxonomy" id="76935"/>
    <lineage>
        <taxon>Bacteria</taxon>
        <taxon>Bacillati</taxon>
        <taxon>Bacillota</taxon>
        <taxon>Bacilli</taxon>
        <taxon>Bacillales</taxon>
        <taxon>Bacillaceae</taxon>
    </lineage>
</organism>
<name>A0A9Q4B218_SALAG</name>
<comment type="function">
    <text evidence="7">Involved in DNA repair and RecF pathway recombination.</text>
</comment>
<sequence length="253" mass="28903">MLHKTEGIVIRTTDYGETNKIITLLSREHGKTAVMARGAKRPKSRFASSTQLFVYGSFIYQKSQGMGSLSQSDIIDSFKEVRNDLMLTAYGAYIVEMIDKLTDDNDKNPYLFELLYQLLHHLNEGDDGEILIRILETKMLAFSGSPPTLHECAHCRRTDLPFVFSLKFGGALCTACSHEDKYHLKASPSVMKLLRLFQQINPSRIGKISVKPDNKRQLKEILALYYQEYIGIHLKSKRFLDQVEKFSQQDVDS</sequence>
<dbReference type="GO" id="GO:0006302">
    <property type="term" value="P:double-strand break repair"/>
    <property type="evidence" value="ECO:0007669"/>
    <property type="project" value="TreeGrafter"/>
</dbReference>
<accession>A0A9Q4B218</accession>
<dbReference type="InterPro" id="IPR022572">
    <property type="entry name" value="DNA_rep/recomb_RecO_N"/>
</dbReference>
<dbReference type="NCBIfam" id="TIGR00613">
    <property type="entry name" value="reco"/>
    <property type="match status" value="1"/>
</dbReference>
<reference evidence="9" key="1">
    <citation type="submission" date="2020-06" db="EMBL/GenBank/DDBJ databases">
        <title>Insight into the genomes of haloalkaliphilic bacilli from Kenyan soda lakes.</title>
        <authorList>
            <person name="Mwirichia R."/>
            <person name="Villamizar G.C."/>
            <person name="Poehlein A."/>
            <person name="Mugweru J."/>
            <person name="Kipnyargis A."/>
            <person name="Kiplimo D."/>
            <person name="Orwa P."/>
            <person name="Daniel R."/>
        </authorList>
    </citation>
    <scope>NUCLEOTIDE SEQUENCE</scope>
    <source>
        <strain evidence="9">B1096_S55</strain>
    </source>
</reference>
<dbReference type="Gene3D" id="1.20.1440.120">
    <property type="entry name" value="Recombination protein O, C-terminal domain"/>
    <property type="match status" value="1"/>
</dbReference>
<dbReference type="Pfam" id="PF11967">
    <property type="entry name" value="RecO_N"/>
    <property type="match status" value="1"/>
</dbReference>
<keyword evidence="3 7" id="KW-0227">DNA damage</keyword>
<evidence type="ECO:0000256" key="6">
    <source>
        <dbReference type="ARBA" id="ARBA00033409"/>
    </source>
</evidence>
<dbReference type="Proteomes" id="UP001057753">
    <property type="component" value="Unassembled WGS sequence"/>
</dbReference>
<dbReference type="RefSeq" id="WP_257821291.1">
    <property type="nucleotide sequence ID" value="NZ_JABXYM010000001.1"/>
</dbReference>
<dbReference type="HAMAP" id="MF_00201">
    <property type="entry name" value="RecO"/>
    <property type="match status" value="1"/>
</dbReference>
<proteinExistence type="inferred from homology"/>
<evidence type="ECO:0000256" key="3">
    <source>
        <dbReference type="ARBA" id="ARBA00022763"/>
    </source>
</evidence>
<dbReference type="InterPro" id="IPR012340">
    <property type="entry name" value="NA-bd_OB-fold"/>
</dbReference>
<protein>
    <recommendedName>
        <fullName evidence="2 7">DNA repair protein RecO</fullName>
    </recommendedName>
    <alternativeName>
        <fullName evidence="6 7">Recombination protein O</fullName>
    </alternativeName>
</protein>
<dbReference type="GO" id="GO:0006355">
    <property type="term" value="P:regulation of DNA-templated transcription"/>
    <property type="evidence" value="ECO:0007669"/>
    <property type="project" value="InterPro"/>
</dbReference>
<evidence type="ECO:0000313" key="9">
    <source>
        <dbReference type="EMBL" id="MCR6096776.1"/>
    </source>
</evidence>
<evidence type="ECO:0000256" key="4">
    <source>
        <dbReference type="ARBA" id="ARBA00023172"/>
    </source>
</evidence>
<dbReference type="InterPro" id="IPR037278">
    <property type="entry name" value="ARFGAP/RecO"/>
</dbReference>
<dbReference type="Gene3D" id="2.40.50.140">
    <property type="entry name" value="Nucleic acid-binding proteins"/>
    <property type="match status" value="1"/>
</dbReference>
<keyword evidence="10" id="KW-1185">Reference proteome</keyword>
<comment type="similarity">
    <text evidence="1 7">Belongs to the RecO family.</text>
</comment>
<dbReference type="GO" id="GO:0006310">
    <property type="term" value="P:DNA recombination"/>
    <property type="evidence" value="ECO:0007669"/>
    <property type="project" value="UniProtKB-UniRule"/>
</dbReference>
<evidence type="ECO:0000313" key="10">
    <source>
        <dbReference type="Proteomes" id="UP001057753"/>
    </source>
</evidence>
<evidence type="ECO:0000256" key="5">
    <source>
        <dbReference type="ARBA" id="ARBA00023204"/>
    </source>
</evidence>
<keyword evidence="5 7" id="KW-0234">DNA repair</keyword>
<keyword evidence="4 7" id="KW-0233">DNA recombination</keyword>
<dbReference type="AlphaFoldDB" id="A0A9Q4B218"/>
<gene>
    <name evidence="7 9" type="primary">recO</name>
    <name evidence="9" type="ORF">HXA33_09435</name>
</gene>
<dbReference type="SUPFAM" id="SSF50249">
    <property type="entry name" value="Nucleic acid-binding proteins"/>
    <property type="match status" value="1"/>
</dbReference>
<evidence type="ECO:0000256" key="7">
    <source>
        <dbReference type="HAMAP-Rule" id="MF_00201"/>
    </source>
</evidence>
<evidence type="ECO:0000256" key="1">
    <source>
        <dbReference type="ARBA" id="ARBA00007452"/>
    </source>
</evidence>
<feature type="domain" description="GATA-type" evidence="8">
    <location>
        <begin position="151"/>
        <end position="204"/>
    </location>
</feature>
<evidence type="ECO:0000256" key="2">
    <source>
        <dbReference type="ARBA" id="ARBA00021310"/>
    </source>
</evidence>
<dbReference type="InterPro" id="IPR003717">
    <property type="entry name" value="RecO"/>
</dbReference>
<dbReference type="PANTHER" id="PTHR33991">
    <property type="entry name" value="DNA REPAIR PROTEIN RECO"/>
    <property type="match status" value="1"/>
</dbReference>
<dbReference type="SUPFAM" id="SSF57863">
    <property type="entry name" value="ArfGap/RecO-like zinc finger"/>
    <property type="match status" value="1"/>
</dbReference>
<dbReference type="InterPro" id="IPR000679">
    <property type="entry name" value="Znf_GATA"/>
</dbReference>
<dbReference type="EMBL" id="JABXYM010000001">
    <property type="protein sequence ID" value="MCR6096776.1"/>
    <property type="molecule type" value="Genomic_DNA"/>
</dbReference>